<organism evidence="2 3">
    <name type="scientific">Naasia lichenicola</name>
    <dbReference type="NCBI Taxonomy" id="2565933"/>
    <lineage>
        <taxon>Bacteria</taxon>
        <taxon>Bacillati</taxon>
        <taxon>Actinomycetota</taxon>
        <taxon>Actinomycetes</taxon>
        <taxon>Micrococcales</taxon>
        <taxon>Microbacteriaceae</taxon>
        <taxon>Naasia</taxon>
    </lineage>
</organism>
<accession>A0A4S4FTA0</accession>
<feature type="compositionally biased region" description="Basic and acidic residues" evidence="1">
    <location>
        <begin position="61"/>
        <end position="73"/>
    </location>
</feature>
<dbReference type="EMBL" id="SSSM01000001">
    <property type="protein sequence ID" value="THG33162.1"/>
    <property type="molecule type" value="Genomic_DNA"/>
</dbReference>
<reference evidence="2 3" key="1">
    <citation type="submission" date="2019-04" db="EMBL/GenBank/DDBJ databases">
        <authorList>
            <person name="Jiang L."/>
        </authorList>
    </citation>
    <scope>NUCLEOTIDE SEQUENCE [LARGE SCALE GENOMIC DNA]</scope>
    <source>
        <strain evidence="2 3">YIM 131853</strain>
    </source>
</reference>
<proteinExistence type="predicted"/>
<comment type="caution">
    <text evidence="2">The sequence shown here is derived from an EMBL/GenBank/DDBJ whole genome shotgun (WGS) entry which is preliminary data.</text>
</comment>
<feature type="region of interest" description="Disordered" evidence="1">
    <location>
        <begin position="41"/>
        <end position="93"/>
    </location>
</feature>
<evidence type="ECO:0000313" key="2">
    <source>
        <dbReference type="EMBL" id="THG33162.1"/>
    </source>
</evidence>
<dbReference type="Proteomes" id="UP000309133">
    <property type="component" value="Unassembled WGS sequence"/>
</dbReference>
<name>A0A4S4FTA0_9MICO</name>
<keyword evidence="3" id="KW-1185">Reference proteome</keyword>
<dbReference type="RefSeq" id="WP_136425943.1">
    <property type="nucleotide sequence ID" value="NZ_SSSM01000001.1"/>
</dbReference>
<dbReference type="AlphaFoldDB" id="A0A4S4FTA0"/>
<evidence type="ECO:0000313" key="3">
    <source>
        <dbReference type="Proteomes" id="UP000309133"/>
    </source>
</evidence>
<gene>
    <name evidence="2" type="ORF">E6C64_02050</name>
</gene>
<evidence type="ECO:0000256" key="1">
    <source>
        <dbReference type="SAM" id="MobiDB-lite"/>
    </source>
</evidence>
<protein>
    <submittedName>
        <fullName evidence="2">Uncharacterized protein</fullName>
    </submittedName>
</protein>
<sequence>MSDTIPDGGAFDDDADDTAFVDKAALKAESMSTVTNDAVAGETVLPQAGDGYGGPTGGSPREGEPILDEHDASDGDIVGLDDESSDEVASEDS</sequence>
<feature type="compositionally biased region" description="Acidic residues" evidence="1">
    <location>
        <begin position="79"/>
        <end position="93"/>
    </location>
</feature>